<gene>
    <name evidence="2" type="ORF">FQA47_005702</name>
</gene>
<comment type="caution">
    <text evidence="2">The sequence shown here is derived from an EMBL/GenBank/DDBJ whole genome shotgun (WGS) entry which is preliminary data.</text>
</comment>
<evidence type="ECO:0000313" key="2">
    <source>
        <dbReference type="EMBL" id="KAF6715105.1"/>
    </source>
</evidence>
<evidence type="ECO:0000313" key="3">
    <source>
        <dbReference type="Proteomes" id="UP000646548"/>
    </source>
</evidence>
<dbReference type="EMBL" id="WKFB01001166">
    <property type="protein sequence ID" value="KAF6715105.1"/>
    <property type="molecule type" value="Genomic_DNA"/>
</dbReference>
<reference evidence="2" key="1">
    <citation type="journal article" name="BMC Genomics">
        <title>Long-read sequencing and de novo genome assembly of marine medaka (Oryzias melastigma).</title>
        <authorList>
            <person name="Liang P."/>
            <person name="Saqib H.S.A."/>
            <person name="Ni X."/>
            <person name="Shen Y."/>
        </authorList>
    </citation>
    <scope>NUCLEOTIDE SEQUENCE</scope>
    <source>
        <strain evidence="2">Bigg-433</strain>
    </source>
</reference>
<organism evidence="2 3">
    <name type="scientific">Oryzias melastigma</name>
    <name type="common">Marine medaka</name>
    <dbReference type="NCBI Taxonomy" id="30732"/>
    <lineage>
        <taxon>Eukaryota</taxon>
        <taxon>Metazoa</taxon>
        <taxon>Chordata</taxon>
        <taxon>Craniata</taxon>
        <taxon>Vertebrata</taxon>
        <taxon>Euteleostomi</taxon>
        <taxon>Actinopterygii</taxon>
        <taxon>Neopterygii</taxon>
        <taxon>Teleostei</taxon>
        <taxon>Neoteleostei</taxon>
        <taxon>Acanthomorphata</taxon>
        <taxon>Ovalentaria</taxon>
        <taxon>Atherinomorphae</taxon>
        <taxon>Beloniformes</taxon>
        <taxon>Adrianichthyidae</taxon>
        <taxon>Oryziinae</taxon>
        <taxon>Oryzias</taxon>
    </lineage>
</organism>
<dbReference type="AlphaFoldDB" id="A0A834BPN1"/>
<feature type="compositionally biased region" description="Basic and acidic residues" evidence="1">
    <location>
        <begin position="18"/>
        <end position="29"/>
    </location>
</feature>
<feature type="region of interest" description="Disordered" evidence="1">
    <location>
        <begin position="1"/>
        <end position="74"/>
    </location>
</feature>
<evidence type="ECO:0000256" key="1">
    <source>
        <dbReference type="SAM" id="MobiDB-lite"/>
    </source>
</evidence>
<feature type="compositionally biased region" description="Basic and acidic residues" evidence="1">
    <location>
        <begin position="46"/>
        <end position="74"/>
    </location>
</feature>
<name>A0A834BPN1_ORYME</name>
<sequence length="89" mass="9778">MVNSRAEEGTWPNPEEGSGERGRQPEAPRRARTTAHACTSTATPSTRDRIDQTRESARRLGKDGRQQTEVKGDEGNILIVCGDGIKTRD</sequence>
<dbReference type="Proteomes" id="UP000646548">
    <property type="component" value="Unassembled WGS sequence"/>
</dbReference>
<accession>A0A834BPN1</accession>
<feature type="compositionally biased region" description="Polar residues" evidence="1">
    <location>
        <begin position="36"/>
        <end position="45"/>
    </location>
</feature>
<protein>
    <submittedName>
        <fullName evidence="2">Uncharacterized protein</fullName>
    </submittedName>
</protein>
<proteinExistence type="predicted"/>